<evidence type="ECO:0000313" key="1">
    <source>
        <dbReference type="EMBL" id="GAG00268.1"/>
    </source>
</evidence>
<comment type="caution">
    <text evidence="1">The sequence shown here is derived from an EMBL/GenBank/DDBJ whole genome shotgun (WGS) entry which is preliminary data.</text>
</comment>
<protein>
    <submittedName>
        <fullName evidence="1">Uncharacterized protein</fullName>
    </submittedName>
</protein>
<organism evidence="1">
    <name type="scientific">marine sediment metagenome</name>
    <dbReference type="NCBI Taxonomy" id="412755"/>
    <lineage>
        <taxon>unclassified sequences</taxon>
        <taxon>metagenomes</taxon>
        <taxon>ecological metagenomes</taxon>
    </lineage>
</organism>
<proteinExistence type="predicted"/>
<gene>
    <name evidence="1" type="ORF">S01H1_41528</name>
</gene>
<dbReference type="AlphaFoldDB" id="X0UIR5"/>
<feature type="non-terminal residue" evidence="1">
    <location>
        <position position="1"/>
    </location>
</feature>
<name>X0UIR5_9ZZZZ</name>
<accession>X0UIR5</accession>
<reference evidence="1" key="1">
    <citation type="journal article" date="2014" name="Front. Microbiol.">
        <title>High frequency of phylogenetically diverse reductive dehalogenase-homologous genes in deep subseafloor sedimentary metagenomes.</title>
        <authorList>
            <person name="Kawai M."/>
            <person name="Futagami T."/>
            <person name="Toyoda A."/>
            <person name="Takaki Y."/>
            <person name="Nishi S."/>
            <person name="Hori S."/>
            <person name="Arai W."/>
            <person name="Tsubouchi T."/>
            <person name="Morono Y."/>
            <person name="Uchiyama I."/>
            <person name="Ito T."/>
            <person name="Fujiyama A."/>
            <person name="Inagaki F."/>
            <person name="Takami H."/>
        </authorList>
    </citation>
    <scope>NUCLEOTIDE SEQUENCE</scope>
    <source>
        <strain evidence="1">Expedition CK06-06</strain>
    </source>
</reference>
<dbReference type="EMBL" id="BARS01026345">
    <property type="protein sequence ID" value="GAG00268.1"/>
    <property type="molecule type" value="Genomic_DNA"/>
</dbReference>
<sequence>YFILYSGLATENAIHLSDSGWQDYHTADRWVADTTGR</sequence>